<evidence type="ECO:0000259" key="7">
    <source>
        <dbReference type="Pfam" id="PF14322"/>
    </source>
</evidence>
<feature type="domain" description="RagB/SusD" evidence="6">
    <location>
        <begin position="336"/>
        <end position="408"/>
    </location>
</feature>
<comment type="subcellular location">
    <subcellularLocation>
        <location evidence="1">Cell outer membrane</location>
    </subcellularLocation>
</comment>
<evidence type="ECO:0000256" key="1">
    <source>
        <dbReference type="ARBA" id="ARBA00004442"/>
    </source>
</evidence>
<evidence type="ECO:0000256" key="2">
    <source>
        <dbReference type="ARBA" id="ARBA00006275"/>
    </source>
</evidence>
<dbReference type="CDD" id="cd08977">
    <property type="entry name" value="SusD"/>
    <property type="match status" value="1"/>
</dbReference>
<comment type="caution">
    <text evidence="8">The sequence shown here is derived from an EMBL/GenBank/DDBJ whole genome shotgun (WGS) entry which is preliminary data.</text>
</comment>
<sequence length="454" mass="51403">MSLKIKIVLLICGLTLIGSSSCKKYLDKKSQMGFYVPETPQDLQALLDNNNVMNFQSGTALIELVSDNYFVKPSDWQAAEIFDRDNYIWSETAEDFDTWRFPYLSPIYYSNVVLDALGRVKKVGNEYNDVEGSALFFRSFSFFQLSQLYCKNFSPSADADNGIVLRLNADVESKLARSSVKETYSKIIEDAKKAIELLPKDVVTAFRPNKASAMALLARVYLSMLDYSNALKYADLALKEKNELLDFNNLMSAGEIIPAFAENPEIIFFSSLRNKGLTGRNVAKIDTSLIKSYLPNDLRLNIYFRPNSEPDEGTYRFKGSFYNISNGSVFNGLTTSEMYLIKAECLARGGDVTQAMAELNKLLRKRFESSSFEDLDASSPEAALTIILSERRKELVFRGQRWTDIRRLNLEGHGIELKRIIDGVTYTLLPNDTRTVLLIPKEEIIKSGIEQNIR</sequence>
<evidence type="ECO:0000256" key="3">
    <source>
        <dbReference type="ARBA" id="ARBA00022729"/>
    </source>
</evidence>
<gene>
    <name evidence="8" type="ORF">EV199_4915</name>
</gene>
<feature type="domain" description="SusD-like N-terminal" evidence="7">
    <location>
        <begin position="24"/>
        <end position="222"/>
    </location>
</feature>
<accession>A0A4V2F083</accession>
<dbReference type="InterPro" id="IPR033985">
    <property type="entry name" value="SusD-like_N"/>
</dbReference>
<reference evidence="8 9" key="1">
    <citation type="submission" date="2019-02" db="EMBL/GenBank/DDBJ databases">
        <title>Genomic Encyclopedia of Type Strains, Phase IV (KMG-IV): sequencing the most valuable type-strain genomes for metagenomic binning, comparative biology and taxonomic classification.</title>
        <authorList>
            <person name="Goeker M."/>
        </authorList>
    </citation>
    <scope>NUCLEOTIDE SEQUENCE [LARGE SCALE GENOMIC DNA]</scope>
    <source>
        <strain evidence="8 9">DSM 18116</strain>
    </source>
</reference>
<keyword evidence="3" id="KW-0732">Signal</keyword>
<evidence type="ECO:0000256" key="4">
    <source>
        <dbReference type="ARBA" id="ARBA00023136"/>
    </source>
</evidence>
<name>A0A4V2F083_9BACT</name>
<evidence type="ECO:0000313" key="9">
    <source>
        <dbReference type="Proteomes" id="UP000293874"/>
    </source>
</evidence>
<organism evidence="8 9">
    <name type="scientific">Pseudobacter ginsenosidimutans</name>
    <dbReference type="NCBI Taxonomy" id="661488"/>
    <lineage>
        <taxon>Bacteria</taxon>
        <taxon>Pseudomonadati</taxon>
        <taxon>Bacteroidota</taxon>
        <taxon>Chitinophagia</taxon>
        <taxon>Chitinophagales</taxon>
        <taxon>Chitinophagaceae</taxon>
        <taxon>Pseudobacter</taxon>
    </lineage>
</organism>
<proteinExistence type="inferred from homology"/>
<dbReference type="Proteomes" id="UP000293874">
    <property type="component" value="Unassembled WGS sequence"/>
</dbReference>
<dbReference type="AlphaFoldDB" id="A0A4V2F083"/>
<dbReference type="RefSeq" id="WP_130543456.1">
    <property type="nucleotide sequence ID" value="NZ_CP042431.1"/>
</dbReference>
<dbReference type="OrthoDB" id="653598at2"/>
<protein>
    <submittedName>
        <fullName evidence="8">SusD-like starch-binding protein associating with outer membrane</fullName>
    </submittedName>
</protein>
<dbReference type="SUPFAM" id="SSF48452">
    <property type="entry name" value="TPR-like"/>
    <property type="match status" value="1"/>
</dbReference>
<keyword evidence="5" id="KW-0998">Cell outer membrane</keyword>
<dbReference type="PROSITE" id="PS51257">
    <property type="entry name" value="PROKAR_LIPOPROTEIN"/>
    <property type="match status" value="1"/>
</dbReference>
<dbReference type="Gene3D" id="1.25.40.390">
    <property type="match status" value="1"/>
</dbReference>
<keyword evidence="9" id="KW-1185">Reference proteome</keyword>
<comment type="similarity">
    <text evidence="2">Belongs to the SusD family.</text>
</comment>
<evidence type="ECO:0000313" key="8">
    <source>
        <dbReference type="EMBL" id="RZS69090.1"/>
    </source>
</evidence>
<dbReference type="InterPro" id="IPR012944">
    <property type="entry name" value="SusD_RagB_dom"/>
</dbReference>
<evidence type="ECO:0000259" key="6">
    <source>
        <dbReference type="Pfam" id="PF07980"/>
    </source>
</evidence>
<dbReference type="GO" id="GO:0009279">
    <property type="term" value="C:cell outer membrane"/>
    <property type="evidence" value="ECO:0007669"/>
    <property type="project" value="UniProtKB-SubCell"/>
</dbReference>
<dbReference type="InterPro" id="IPR011990">
    <property type="entry name" value="TPR-like_helical_dom_sf"/>
</dbReference>
<keyword evidence="4" id="KW-0472">Membrane</keyword>
<dbReference type="EMBL" id="SGXA01000003">
    <property type="protein sequence ID" value="RZS69090.1"/>
    <property type="molecule type" value="Genomic_DNA"/>
</dbReference>
<dbReference type="Pfam" id="PF14322">
    <property type="entry name" value="SusD-like_3"/>
    <property type="match status" value="1"/>
</dbReference>
<evidence type="ECO:0000256" key="5">
    <source>
        <dbReference type="ARBA" id="ARBA00023237"/>
    </source>
</evidence>
<dbReference type="Pfam" id="PF07980">
    <property type="entry name" value="SusD_RagB"/>
    <property type="match status" value="1"/>
</dbReference>